<name>A0A811Q0H9_9POAL</name>
<accession>A0A811Q0H9</accession>
<evidence type="ECO:0000313" key="3">
    <source>
        <dbReference type="Proteomes" id="UP000604825"/>
    </source>
</evidence>
<gene>
    <name evidence="2" type="ORF">NCGR_LOCUS37499</name>
</gene>
<reference evidence="2" key="1">
    <citation type="submission" date="2020-10" db="EMBL/GenBank/DDBJ databases">
        <authorList>
            <person name="Han B."/>
            <person name="Lu T."/>
            <person name="Zhao Q."/>
            <person name="Huang X."/>
            <person name="Zhao Y."/>
        </authorList>
    </citation>
    <scope>NUCLEOTIDE SEQUENCE</scope>
</reference>
<feature type="compositionally biased region" description="Pro residues" evidence="1">
    <location>
        <begin position="1"/>
        <end position="18"/>
    </location>
</feature>
<dbReference type="EMBL" id="CAJGYO010000009">
    <property type="protein sequence ID" value="CAD6253882.1"/>
    <property type="molecule type" value="Genomic_DNA"/>
</dbReference>
<evidence type="ECO:0000313" key="2">
    <source>
        <dbReference type="EMBL" id="CAD6253882.1"/>
    </source>
</evidence>
<comment type="caution">
    <text evidence="2">The sequence shown here is derived from an EMBL/GenBank/DDBJ whole genome shotgun (WGS) entry which is preliminary data.</text>
</comment>
<dbReference type="Proteomes" id="UP000604825">
    <property type="component" value="Unassembled WGS sequence"/>
</dbReference>
<evidence type="ECO:0000256" key="1">
    <source>
        <dbReference type="SAM" id="MobiDB-lite"/>
    </source>
</evidence>
<proteinExistence type="predicted"/>
<sequence length="130" mass="14308">MPPLPPHLPTLVPTPPAAGFPASEPVENLTQDEALQSVIVRDVDRPVDFGALNDDIDLETFVEDNDNGDGTHEMDVISQGWEDDEHDVVSADKDDYTFGPSTPDDLLEDEYRFGPTTEDKSDSCEVGFME</sequence>
<dbReference type="AlphaFoldDB" id="A0A811Q0H9"/>
<keyword evidence="3" id="KW-1185">Reference proteome</keyword>
<feature type="region of interest" description="Disordered" evidence="1">
    <location>
        <begin position="1"/>
        <end position="25"/>
    </location>
</feature>
<organism evidence="2 3">
    <name type="scientific">Miscanthus lutarioriparius</name>
    <dbReference type="NCBI Taxonomy" id="422564"/>
    <lineage>
        <taxon>Eukaryota</taxon>
        <taxon>Viridiplantae</taxon>
        <taxon>Streptophyta</taxon>
        <taxon>Embryophyta</taxon>
        <taxon>Tracheophyta</taxon>
        <taxon>Spermatophyta</taxon>
        <taxon>Magnoliopsida</taxon>
        <taxon>Liliopsida</taxon>
        <taxon>Poales</taxon>
        <taxon>Poaceae</taxon>
        <taxon>PACMAD clade</taxon>
        <taxon>Panicoideae</taxon>
        <taxon>Andropogonodae</taxon>
        <taxon>Andropogoneae</taxon>
        <taxon>Saccharinae</taxon>
        <taxon>Miscanthus</taxon>
    </lineage>
</organism>
<protein>
    <submittedName>
        <fullName evidence="2">Uncharacterized protein</fullName>
    </submittedName>
</protein>